<dbReference type="InterPro" id="IPR023808">
    <property type="entry name" value="Nitrile_Hydratase_acc_put"/>
</dbReference>
<dbReference type="InterPro" id="IPR049054">
    <property type="entry name" value="CN_hydtase_beta-like_N"/>
</dbReference>
<dbReference type="NCBIfam" id="TIGR03889">
    <property type="entry name" value="nitrile_acc"/>
    <property type="match status" value="1"/>
</dbReference>
<evidence type="ECO:0000313" key="2">
    <source>
        <dbReference type="EMBL" id="MDX8304464.1"/>
    </source>
</evidence>
<sequence length="135" mass="14954">MSATIARPVDVSELARALRSGDKQASFNKPWELRAFALAVASCEAGEFSWSDFQEALTDAIKNWESANPGYSQEQWSYYEHFVTALEVVLARQKTLSAEGLDKRAALIVSTPPHHHHVARYEPITVDPARIQGAA</sequence>
<accession>A0AAW9FPP7</accession>
<protein>
    <submittedName>
        <fullName evidence="2">Nitrile hydratase accessory protein</fullName>
    </submittedName>
</protein>
<feature type="domain" description="Nitrile hydratase beta subunit-like N-terminal" evidence="1">
    <location>
        <begin position="22"/>
        <end position="111"/>
    </location>
</feature>
<organism evidence="2">
    <name type="scientific">Agrobacterium rosae</name>
    <dbReference type="NCBI Taxonomy" id="1972867"/>
    <lineage>
        <taxon>Bacteria</taxon>
        <taxon>Pseudomonadati</taxon>
        <taxon>Pseudomonadota</taxon>
        <taxon>Alphaproteobacteria</taxon>
        <taxon>Hyphomicrobiales</taxon>
        <taxon>Rhizobiaceae</taxon>
        <taxon>Rhizobium/Agrobacterium group</taxon>
        <taxon>Agrobacterium</taxon>
    </lineage>
</organism>
<evidence type="ECO:0000259" key="1">
    <source>
        <dbReference type="Pfam" id="PF21006"/>
    </source>
</evidence>
<proteinExistence type="predicted"/>
<dbReference type="Pfam" id="PF21006">
    <property type="entry name" value="NHase_beta_N"/>
    <property type="match status" value="1"/>
</dbReference>
<reference evidence="2" key="1">
    <citation type="journal article" date="2023" name="Phytobiomes J">
        <title>Deciphering the key players within the bacterial microbiota associated with aerial crown gall tumors on rhododendron: Insights into the gallobiome.</title>
        <authorList>
            <person name="Kuzmanovic N."/>
            <person name="Nesme J."/>
            <person name="Wolf J."/>
            <person name="Neumann-Schaal M."/>
            <person name="Petersen J."/>
            <person name="Fernandez-Gnecco G."/>
            <person name="Sproeer C."/>
            <person name="Bunk B."/>
            <person name="Overmann J."/>
            <person name="Sorensen S.J."/>
            <person name="Idczak E."/>
            <person name="Smalla K."/>
        </authorList>
    </citation>
    <scope>NUCLEOTIDE SEQUENCE</scope>
    <source>
        <strain evidence="2">Rho-11.1</strain>
    </source>
</reference>
<dbReference type="SUPFAM" id="SSF50090">
    <property type="entry name" value="Electron transport accessory proteins"/>
    <property type="match status" value="1"/>
</dbReference>
<dbReference type="RefSeq" id="WP_320203200.1">
    <property type="nucleotide sequence ID" value="NZ_CP192782.1"/>
</dbReference>
<dbReference type="Gene3D" id="1.10.472.20">
    <property type="entry name" value="Nitrile hydratase, beta subunit"/>
    <property type="match status" value="1"/>
</dbReference>
<comment type="caution">
    <text evidence="2">The sequence shown here is derived from an EMBL/GenBank/DDBJ whole genome shotgun (WGS) entry which is preliminary data.</text>
</comment>
<name>A0AAW9FPP7_9HYPH</name>
<dbReference type="AlphaFoldDB" id="A0AAW9FPP7"/>
<dbReference type="EMBL" id="JAVRAF010000007">
    <property type="protein sequence ID" value="MDX8304464.1"/>
    <property type="molecule type" value="Genomic_DNA"/>
</dbReference>
<dbReference type="InterPro" id="IPR008990">
    <property type="entry name" value="Elect_transpt_acc-like_dom_sf"/>
</dbReference>
<dbReference type="InterPro" id="IPR042262">
    <property type="entry name" value="CN_hydtase_beta_C"/>
</dbReference>
<gene>
    <name evidence="2" type="ORF">RMR22_19580</name>
</gene>